<accession>A0A0A8Z1V9</accession>
<name>A0A0A8Z1V9_ARUDO</name>
<proteinExistence type="predicted"/>
<protein>
    <submittedName>
        <fullName evidence="1">Uncharacterized protein</fullName>
    </submittedName>
</protein>
<evidence type="ECO:0000313" key="1">
    <source>
        <dbReference type="EMBL" id="JAD33394.1"/>
    </source>
</evidence>
<reference evidence="1" key="1">
    <citation type="submission" date="2014-09" db="EMBL/GenBank/DDBJ databases">
        <authorList>
            <person name="Magalhaes I.L.F."/>
            <person name="Oliveira U."/>
            <person name="Santos F.R."/>
            <person name="Vidigal T.H.D.A."/>
            <person name="Brescovit A.D."/>
            <person name="Santos A.J."/>
        </authorList>
    </citation>
    <scope>NUCLEOTIDE SEQUENCE</scope>
    <source>
        <tissue evidence="1">Shoot tissue taken approximately 20 cm above the soil surface</tissue>
    </source>
</reference>
<reference evidence="1" key="2">
    <citation type="journal article" date="2015" name="Data Brief">
        <title>Shoot transcriptome of the giant reed, Arundo donax.</title>
        <authorList>
            <person name="Barrero R.A."/>
            <person name="Guerrero F.D."/>
            <person name="Moolhuijzen P."/>
            <person name="Goolsby J.A."/>
            <person name="Tidwell J."/>
            <person name="Bellgard S.E."/>
            <person name="Bellgard M.I."/>
        </authorList>
    </citation>
    <scope>NUCLEOTIDE SEQUENCE</scope>
    <source>
        <tissue evidence="1">Shoot tissue taken approximately 20 cm above the soil surface</tissue>
    </source>
</reference>
<dbReference type="AlphaFoldDB" id="A0A0A8Z1V9"/>
<organism evidence="1">
    <name type="scientific">Arundo donax</name>
    <name type="common">Giant reed</name>
    <name type="synonym">Donax arundinaceus</name>
    <dbReference type="NCBI Taxonomy" id="35708"/>
    <lineage>
        <taxon>Eukaryota</taxon>
        <taxon>Viridiplantae</taxon>
        <taxon>Streptophyta</taxon>
        <taxon>Embryophyta</taxon>
        <taxon>Tracheophyta</taxon>
        <taxon>Spermatophyta</taxon>
        <taxon>Magnoliopsida</taxon>
        <taxon>Liliopsida</taxon>
        <taxon>Poales</taxon>
        <taxon>Poaceae</taxon>
        <taxon>PACMAD clade</taxon>
        <taxon>Arundinoideae</taxon>
        <taxon>Arundineae</taxon>
        <taxon>Arundo</taxon>
    </lineage>
</organism>
<dbReference type="EMBL" id="GBRH01264501">
    <property type="protein sequence ID" value="JAD33394.1"/>
    <property type="molecule type" value="Transcribed_RNA"/>
</dbReference>
<sequence>MPHLRKVKLTTKLIRRPYKRWAQWSSYHSLNHGRRGKQWMTSANVSVLDLRPVQEFM</sequence>